<dbReference type="Proteomes" id="UP000635726">
    <property type="component" value="Unassembled WGS sequence"/>
</dbReference>
<dbReference type="PANTHER" id="PTHR43172">
    <property type="entry name" value="ADENYLOSUCCINATE LYASE"/>
    <property type="match status" value="1"/>
</dbReference>
<evidence type="ECO:0000313" key="4">
    <source>
        <dbReference type="Proteomes" id="UP000635726"/>
    </source>
</evidence>
<dbReference type="PRINTS" id="PR00145">
    <property type="entry name" value="ARGSUCLYASE"/>
</dbReference>
<organism evidence="3 4">
    <name type="scientific">Deinococcus aquiradiocola</name>
    <dbReference type="NCBI Taxonomy" id="393059"/>
    <lineage>
        <taxon>Bacteria</taxon>
        <taxon>Thermotogati</taxon>
        <taxon>Deinococcota</taxon>
        <taxon>Deinococci</taxon>
        <taxon>Deinococcales</taxon>
        <taxon>Deinococcaceae</taxon>
        <taxon>Deinococcus</taxon>
    </lineage>
</organism>
<dbReference type="EMBL" id="BMOE01000002">
    <property type="protein sequence ID" value="GGJ68513.1"/>
    <property type="molecule type" value="Genomic_DNA"/>
</dbReference>
<dbReference type="PRINTS" id="PR00149">
    <property type="entry name" value="FUMRATELYASE"/>
</dbReference>
<proteinExistence type="inferred from homology"/>
<name>A0A917UMQ2_9DEIO</name>
<evidence type="ECO:0000256" key="1">
    <source>
        <dbReference type="ARBA" id="ARBA00034772"/>
    </source>
</evidence>
<accession>A0A917UMQ2</accession>
<dbReference type="InterPro" id="IPR020557">
    <property type="entry name" value="Fumarate_lyase_CS"/>
</dbReference>
<keyword evidence="4" id="KW-1185">Reference proteome</keyword>
<dbReference type="InterPro" id="IPR022761">
    <property type="entry name" value="Fumarate_lyase_N"/>
</dbReference>
<dbReference type="NCBIfam" id="TIGR02426">
    <property type="entry name" value="protocat_pcaB"/>
    <property type="match status" value="1"/>
</dbReference>
<dbReference type="CDD" id="cd01597">
    <property type="entry name" value="pCLME"/>
    <property type="match status" value="1"/>
</dbReference>
<dbReference type="PROSITE" id="PS00163">
    <property type="entry name" value="FUMARATE_LYASES"/>
    <property type="match status" value="1"/>
</dbReference>
<comment type="similarity">
    <text evidence="1">Belongs to the class-II fumarase/aspartase family.</text>
</comment>
<evidence type="ECO:0000259" key="2">
    <source>
        <dbReference type="Pfam" id="PF00206"/>
    </source>
</evidence>
<reference evidence="3" key="1">
    <citation type="journal article" date="2014" name="Int. J. Syst. Evol. Microbiol.">
        <title>Complete genome sequence of Corynebacterium casei LMG S-19264T (=DSM 44701T), isolated from a smear-ripened cheese.</title>
        <authorList>
            <consortium name="US DOE Joint Genome Institute (JGI-PGF)"/>
            <person name="Walter F."/>
            <person name="Albersmeier A."/>
            <person name="Kalinowski J."/>
            <person name="Ruckert C."/>
        </authorList>
    </citation>
    <scope>NUCLEOTIDE SEQUENCE</scope>
    <source>
        <strain evidence="3">JCM 14371</strain>
    </source>
</reference>
<dbReference type="SUPFAM" id="SSF48557">
    <property type="entry name" value="L-aspartase-like"/>
    <property type="match status" value="1"/>
</dbReference>
<feature type="domain" description="Fumarate lyase N-terminal" evidence="2">
    <location>
        <begin position="17"/>
        <end position="294"/>
    </location>
</feature>
<sequence length="447" mass="47580">MSFSPLDSALYGPMFTTPDMTALFRDDAQLARMLQVEVALARVQARLGLIAEQAAEQIAASALTFSVDLQRLQPGLLRDGVPVPALLGEWRAQLPEPARTALHRGATTQDIVDTALVLTLRDAHALLDAELHALMTVMAALAQRHRHTVMAGRTHSQQAVPVTFGLKVAGWLAPLVRHAGRLHELRPRLLVLQFGGAAGTLSALNGDGLRVASALAGELALAEALMPWHTQRDALAELAGWLSLVTGGLGKVGQDLLLLAQSEVAEVTEGARGGSSTMPQKSNPVQSELLVAAARMNATLLPALHHALVQEHERGTHGWQLEWLTLPQMLGLTAGALTRARHLLEDLNVNTAHMQATLDASRGLMLAEAYTFALTPLIGRADAARRVQEAVQAVLHRQAPTLQDALGGQDGIPASLPRLNEVDVLGASGELIDRVTAALDALQRQAG</sequence>
<dbReference type="Gene3D" id="1.10.40.30">
    <property type="entry name" value="Fumarase/aspartase (C-terminal domain)"/>
    <property type="match status" value="1"/>
</dbReference>
<dbReference type="InterPro" id="IPR008948">
    <property type="entry name" value="L-Aspartase-like"/>
</dbReference>
<dbReference type="AlphaFoldDB" id="A0A917UMQ2"/>
<dbReference type="GO" id="GO:0019619">
    <property type="term" value="P:3,4-dihydroxybenzoate catabolic process"/>
    <property type="evidence" value="ECO:0007669"/>
    <property type="project" value="InterPro"/>
</dbReference>
<dbReference type="GO" id="GO:0003824">
    <property type="term" value="F:catalytic activity"/>
    <property type="evidence" value="ECO:0007669"/>
    <property type="project" value="InterPro"/>
</dbReference>
<evidence type="ECO:0000313" key="3">
    <source>
        <dbReference type="EMBL" id="GGJ68513.1"/>
    </source>
</evidence>
<protein>
    <submittedName>
        <fullName evidence="3">3-carboxy-cis,cis-muconate cycloisomerase</fullName>
    </submittedName>
</protein>
<comment type="caution">
    <text evidence="3">The sequence shown here is derived from an EMBL/GenBank/DDBJ whole genome shotgun (WGS) entry which is preliminary data.</text>
</comment>
<dbReference type="Gene3D" id="1.20.200.10">
    <property type="entry name" value="Fumarase/aspartase (Central domain)"/>
    <property type="match status" value="1"/>
</dbReference>
<dbReference type="InterPro" id="IPR000362">
    <property type="entry name" value="Fumarate_lyase_fam"/>
</dbReference>
<reference evidence="3" key="2">
    <citation type="submission" date="2020-09" db="EMBL/GenBank/DDBJ databases">
        <authorList>
            <person name="Sun Q."/>
            <person name="Ohkuma M."/>
        </authorList>
    </citation>
    <scope>NUCLEOTIDE SEQUENCE</scope>
    <source>
        <strain evidence="3">JCM 14371</strain>
    </source>
</reference>
<gene>
    <name evidence="3" type="primary">pcaB</name>
    <name evidence="3" type="ORF">GCM10008939_11210</name>
</gene>
<dbReference type="PANTHER" id="PTHR43172:SF2">
    <property type="entry name" value="ADENYLOSUCCINATE LYASE C-TERMINAL DOMAIN-CONTAINING PROTEIN"/>
    <property type="match status" value="1"/>
</dbReference>
<dbReference type="RefSeq" id="WP_188961271.1">
    <property type="nucleotide sequence ID" value="NZ_BMOE01000002.1"/>
</dbReference>
<dbReference type="InterPro" id="IPR012789">
    <property type="entry name" value="Protocat_PcaB-like"/>
</dbReference>
<dbReference type="Pfam" id="PF00206">
    <property type="entry name" value="Lyase_1"/>
    <property type="match status" value="1"/>
</dbReference>